<keyword evidence="5" id="KW-0436">Ligase</keyword>
<evidence type="ECO:0000256" key="8">
    <source>
        <dbReference type="ARBA" id="ARBA00022917"/>
    </source>
</evidence>
<dbReference type="Gene3D" id="3.30.930.10">
    <property type="entry name" value="Bira Bifunctional Protein, Domain 2"/>
    <property type="match status" value="1"/>
</dbReference>
<dbReference type="VEuPathDB" id="TriTrypDB:TcCLB.509695.10"/>
<dbReference type="VEuPathDB" id="TriTrypDB:Tc_MARK_1692"/>
<dbReference type="HAMAP" id="MF_02075">
    <property type="entry name" value="Asp_tRNA_synth_type2"/>
    <property type="match status" value="1"/>
</dbReference>
<dbReference type="VEuPathDB" id="TriTrypDB:TcCL_NonESM03995"/>
<evidence type="ECO:0000256" key="3">
    <source>
        <dbReference type="ARBA" id="ARBA00012841"/>
    </source>
</evidence>
<dbReference type="GO" id="GO:0003723">
    <property type="term" value="F:RNA binding"/>
    <property type="evidence" value="ECO:0007669"/>
    <property type="project" value="TreeGrafter"/>
</dbReference>
<evidence type="ECO:0000256" key="11">
    <source>
        <dbReference type="ARBA" id="ARBA00047904"/>
    </source>
</evidence>
<dbReference type="GO" id="GO:0005829">
    <property type="term" value="C:cytosol"/>
    <property type="evidence" value="ECO:0007669"/>
    <property type="project" value="TreeGrafter"/>
</dbReference>
<dbReference type="InterPro" id="IPR004365">
    <property type="entry name" value="NA-bd_OB_tRNA"/>
</dbReference>
<dbReference type="Pfam" id="PF01336">
    <property type="entry name" value="tRNA_anti-codon"/>
    <property type="match status" value="1"/>
</dbReference>
<keyword evidence="6" id="KW-0547">Nucleotide-binding</keyword>
<dbReference type="Pfam" id="PF00152">
    <property type="entry name" value="tRNA-synt_2"/>
    <property type="match status" value="1"/>
</dbReference>
<dbReference type="VEuPathDB" id="TriTrypDB:C4B63_168g16"/>
<dbReference type="SUPFAM" id="SSF50249">
    <property type="entry name" value="Nucleic acid-binding proteins"/>
    <property type="match status" value="1"/>
</dbReference>
<dbReference type="EC" id="6.1.1.12" evidence="3"/>
<dbReference type="AlphaFoldDB" id="A0A2V2UXT8"/>
<evidence type="ECO:0000313" key="14">
    <source>
        <dbReference type="EMBL" id="PWU87063.1"/>
    </source>
</evidence>
<dbReference type="PANTHER" id="PTHR43450">
    <property type="entry name" value="ASPARTYL-TRNA SYNTHETASE"/>
    <property type="match status" value="1"/>
</dbReference>
<evidence type="ECO:0000256" key="7">
    <source>
        <dbReference type="ARBA" id="ARBA00022840"/>
    </source>
</evidence>
<gene>
    <name evidence="14" type="ORF">C4B63_102g61</name>
    <name evidence="13" type="ORF">C4B63_168g16</name>
</gene>
<evidence type="ECO:0000256" key="9">
    <source>
        <dbReference type="ARBA" id="ARBA00023146"/>
    </source>
</evidence>
<keyword evidence="8" id="KW-0648">Protein biosynthesis</keyword>
<organism evidence="14 15">
    <name type="scientific">Trypanosoma cruzi</name>
    <dbReference type="NCBI Taxonomy" id="5693"/>
    <lineage>
        <taxon>Eukaryota</taxon>
        <taxon>Discoba</taxon>
        <taxon>Euglenozoa</taxon>
        <taxon>Kinetoplastea</taxon>
        <taxon>Metakinetoplastina</taxon>
        <taxon>Trypanosomatida</taxon>
        <taxon>Trypanosomatidae</taxon>
        <taxon>Trypanosoma</taxon>
        <taxon>Schizotrypanum</taxon>
    </lineage>
</organism>
<comment type="catalytic activity">
    <reaction evidence="11">
        <text>tRNA(Asp) + L-aspartate + ATP = L-aspartyl-tRNA(Asp) + AMP + diphosphate</text>
        <dbReference type="Rhea" id="RHEA:19649"/>
        <dbReference type="Rhea" id="RHEA-COMP:9660"/>
        <dbReference type="Rhea" id="RHEA-COMP:9678"/>
        <dbReference type="ChEBI" id="CHEBI:29991"/>
        <dbReference type="ChEBI" id="CHEBI:30616"/>
        <dbReference type="ChEBI" id="CHEBI:33019"/>
        <dbReference type="ChEBI" id="CHEBI:78442"/>
        <dbReference type="ChEBI" id="CHEBI:78516"/>
        <dbReference type="ChEBI" id="CHEBI:456215"/>
        <dbReference type="EC" id="6.1.1.12"/>
    </reaction>
</comment>
<dbReference type="VEuPathDB" id="TriTrypDB:C3747_99g162"/>
<dbReference type="GO" id="GO:0006422">
    <property type="term" value="P:aspartyl-tRNA aminoacylation"/>
    <property type="evidence" value="ECO:0007669"/>
    <property type="project" value="InterPro"/>
</dbReference>
<keyword evidence="4" id="KW-0963">Cytoplasm</keyword>
<dbReference type="VEuPathDB" id="TriTrypDB:BCY84_11458"/>
<comment type="subcellular location">
    <subcellularLocation>
        <location evidence="1">Cytoplasm</location>
    </subcellularLocation>
</comment>
<dbReference type="EMBL" id="PRFA01000102">
    <property type="protein sequence ID" value="PWU87063.1"/>
    <property type="molecule type" value="Genomic_DNA"/>
</dbReference>
<dbReference type="GO" id="GO:0005524">
    <property type="term" value="F:ATP binding"/>
    <property type="evidence" value="ECO:0007669"/>
    <property type="project" value="UniProtKB-KW"/>
</dbReference>
<dbReference type="GO" id="GO:0004815">
    <property type="term" value="F:aspartate-tRNA ligase activity"/>
    <property type="evidence" value="ECO:0007669"/>
    <property type="project" value="UniProtKB-EC"/>
</dbReference>
<dbReference type="GO" id="GO:0017101">
    <property type="term" value="C:aminoacyl-tRNA synthetase multienzyme complex"/>
    <property type="evidence" value="ECO:0007669"/>
    <property type="project" value="TreeGrafter"/>
</dbReference>
<dbReference type="VEuPathDB" id="TriTrypDB:C4B63_102g61"/>
<dbReference type="PANTHER" id="PTHR43450:SF3">
    <property type="entry name" value="ASPARTATE--TRNA LIGASE"/>
    <property type="match status" value="1"/>
</dbReference>
<keyword evidence="9 14" id="KW-0030">Aminoacyl-tRNA synthetase</keyword>
<evidence type="ECO:0000256" key="4">
    <source>
        <dbReference type="ARBA" id="ARBA00022490"/>
    </source>
</evidence>
<dbReference type="VEuPathDB" id="TriTrypDB:ECC02_007679"/>
<evidence type="ECO:0000256" key="2">
    <source>
        <dbReference type="ARBA" id="ARBA00005312"/>
    </source>
</evidence>
<accession>A0A2V2UXT8</accession>
<dbReference type="InterPro" id="IPR006195">
    <property type="entry name" value="aa-tRNA-synth_II"/>
</dbReference>
<dbReference type="VEuPathDB" id="TriTrypDB:TcYC6_0022580"/>
<evidence type="ECO:0000313" key="15">
    <source>
        <dbReference type="Proteomes" id="UP000246121"/>
    </source>
</evidence>
<comment type="caution">
    <text evidence="14">The sequence shown here is derived from an EMBL/GenBank/DDBJ whole genome shotgun (WGS) entry which is preliminary data.</text>
</comment>
<dbReference type="VEuPathDB" id="TriTrypDB:TcCLB.509967.30"/>
<evidence type="ECO:0000256" key="6">
    <source>
        <dbReference type="ARBA" id="ARBA00022741"/>
    </source>
</evidence>
<evidence type="ECO:0000256" key="5">
    <source>
        <dbReference type="ARBA" id="ARBA00022598"/>
    </source>
</evidence>
<dbReference type="PRINTS" id="PR01042">
    <property type="entry name" value="TRNASYNTHASP"/>
</dbReference>
<name>A0A2V2UXT8_TRYCR</name>
<reference evidence="14 15" key="1">
    <citation type="journal article" date="2018" name="Microb. Genom.">
        <title>Expanding an expanded genome: long-read sequencing of Trypanosoma cruzi.</title>
        <authorList>
            <person name="Berna L."/>
            <person name="Rodriguez M."/>
            <person name="Chiribao M.L."/>
            <person name="Parodi-Talice A."/>
            <person name="Pita S."/>
            <person name="Rijo G."/>
            <person name="Alvarez-Valin F."/>
            <person name="Robello C."/>
        </authorList>
    </citation>
    <scope>NUCLEOTIDE SEQUENCE [LARGE SCALE GENOMIC DNA]</scope>
    <source>
        <strain evidence="14 15">Dm28c</strain>
    </source>
</reference>
<evidence type="ECO:0000259" key="12">
    <source>
        <dbReference type="PROSITE" id="PS50862"/>
    </source>
</evidence>
<dbReference type="SUPFAM" id="SSF55681">
    <property type="entry name" value="Class II aaRS and biotin synthetases"/>
    <property type="match status" value="1"/>
</dbReference>
<dbReference type="Proteomes" id="UP000246121">
    <property type="component" value="Unassembled WGS sequence"/>
</dbReference>
<dbReference type="Gene3D" id="2.40.50.140">
    <property type="entry name" value="Nucleic acid-binding proteins"/>
    <property type="match status" value="1"/>
</dbReference>
<dbReference type="PROSITE" id="PS50862">
    <property type="entry name" value="AA_TRNA_LIGASE_II"/>
    <property type="match status" value="1"/>
</dbReference>
<dbReference type="InterPro" id="IPR002312">
    <property type="entry name" value="Asp/Asn-tRNA-synth_IIb"/>
</dbReference>
<proteinExistence type="inferred from homology"/>
<feature type="domain" description="Aminoacyl-transfer RNA synthetases class-II family profile" evidence="12">
    <location>
        <begin position="166"/>
        <end position="534"/>
    </location>
</feature>
<dbReference type="InterPro" id="IPR045864">
    <property type="entry name" value="aa-tRNA-synth_II/BPL/LPL"/>
</dbReference>
<dbReference type="InterPro" id="IPR012340">
    <property type="entry name" value="NA-bd_OB-fold"/>
</dbReference>
<evidence type="ECO:0000256" key="10">
    <source>
        <dbReference type="ARBA" id="ARBA00033155"/>
    </source>
</evidence>
<dbReference type="VEuPathDB" id="TriTrypDB:TCDM_09037"/>
<evidence type="ECO:0000313" key="13">
    <source>
        <dbReference type="EMBL" id="PWU85334.1"/>
    </source>
</evidence>
<dbReference type="CDD" id="cd04320">
    <property type="entry name" value="AspRS_cyto_N"/>
    <property type="match status" value="1"/>
</dbReference>
<dbReference type="VEuPathDB" id="TriTrypDB:TCSYLVIO_008256"/>
<sequence length="534" mass="59752">MRRQRWVLQRHCSGSFTATAVGRATIRQGISLSSITSLEAAAAKPATRIRGRVETTRIRGKIAFIHLRQPPCHSIQVVASAADIVRRVKELTPESIIDATGTLVPAERPVTSASCKNYELHAERVDVVSRAATPLPFPIKDCNTRLDTRLNHRVMDMRTPLTASVLRLVSAVCQCFRKQLLARDFVEIHTPKMLGAASEGGSAVFTIDYFGQRGYLAQSPQLYKQMVLMGDAMRVFEIGPVFRAEKSLTHRHLTEFVGLDAEFVIEHSYTEVLDVLESTVCAMIDHLQEDHAALVRQARESLADMDAAEGSPSALGRNQEKEEASIVCELSEETFGAFGCLTTDATEAHLTTDCYHGRVGVGSIDAQRRNPRQPKVLRLTFDDAVRLLLDHHVVDQPPTDFTLPQERRIGELVRERYGVDVYIIDQFPLTARPFYTLPHPHKTESTCSFDMYLRGEEICSGAQRIHDITLLLQNMERLQVDVASLKDYVDAFRYGAWPHGGFGLGLERIVLFLLGAKDIRQISLFPRDPKRLAP</sequence>
<dbReference type="VEuPathDB" id="TriTrypDB:TcG_07860"/>
<protein>
    <recommendedName>
        <fullName evidence="3">aspartate--tRNA ligase</fullName>
        <ecNumber evidence="3">6.1.1.12</ecNumber>
    </recommendedName>
    <alternativeName>
        <fullName evidence="10">Aspartyl-tRNA synthetase</fullName>
    </alternativeName>
</protein>
<dbReference type="EMBL" id="PRFA01000168">
    <property type="protein sequence ID" value="PWU85334.1"/>
    <property type="molecule type" value="Genomic_DNA"/>
</dbReference>
<dbReference type="InterPro" id="IPR004364">
    <property type="entry name" value="Aa-tRNA-synt_II"/>
</dbReference>
<evidence type="ECO:0000256" key="1">
    <source>
        <dbReference type="ARBA" id="ARBA00004496"/>
    </source>
</evidence>
<comment type="similarity">
    <text evidence="2">Belongs to the class-II aminoacyl-tRNA synthetase family. Type 2 subfamily.</text>
</comment>
<dbReference type="InterPro" id="IPR004523">
    <property type="entry name" value="Asp-tRNA_synthase_2"/>
</dbReference>
<dbReference type="VEuPathDB" id="TriTrypDB:TcBrA4_0046340"/>
<keyword evidence="7" id="KW-0067">ATP-binding</keyword>